<reference evidence="1" key="1">
    <citation type="submission" date="2017-06" db="EMBL/GenBank/DDBJ databases">
        <title>Novel phages from South African skin metaviromes.</title>
        <authorList>
            <person name="van Zyl L.J."/>
            <person name="Abrahams Y."/>
            <person name="Stander E.A."/>
            <person name="Kirby B.M."/>
            <person name="Clavaud C."/>
            <person name="Farcet C."/>
            <person name="Breton L."/>
            <person name="Trindade M.I."/>
        </authorList>
    </citation>
    <scope>NUCLEOTIDE SEQUENCE</scope>
</reference>
<gene>
    <name evidence="1" type="ORF">3S15_25</name>
</gene>
<organism evidence="1">
    <name type="scientific">uncultured Caudovirales phage</name>
    <dbReference type="NCBI Taxonomy" id="2100421"/>
    <lineage>
        <taxon>Viruses</taxon>
        <taxon>Duplodnaviria</taxon>
        <taxon>Heunggongvirae</taxon>
        <taxon>Uroviricota</taxon>
        <taxon>Caudoviricetes</taxon>
        <taxon>Peduoviridae</taxon>
        <taxon>Maltschvirus</taxon>
        <taxon>Maltschvirus maltsch</taxon>
    </lineage>
</organism>
<sequence length="39" mass="4145">MRHMQTKAPPPCGALSFLQFAAPAGRTAPNGAQPFPSEY</sequence>
<dbReference type="EMBL" id="MF417945">
    <property type="protein sequence ID" value="ASN72211.1"/>
    <property type="molecule type" value="Genomic_DNA"/>
</dbReference>
<name>A0A2H4JHB9_9CAUD</name>
<proteinExistence type="predicted"/>
<accession>A0A2H4JHB9</accession>
<evidence type="ECO:0000313" key="1">
    <source>
        <dbReference type="EMBL" id="ASN72211.1"/>
    </source>
</evidence>
<protein>
    <submittedName>
        <fullName evidence="1">Uncharacterized protein</fullName>
    </submittedName>
</protein>